<feature type="compositionally biased region" description="Polar residues" evidence="12">
    <location>
        <begin position="229"/>
        <end position="253"/>
    </location>
</feature>
<evidence type="ECO:0000256" key="12">
    <source>
        <dbReference type="SAM" id="MobiDB-lite"/>
    </source>
</evidence>
<dbReference type="GO" id="GO:0008270">
    <property type="term" value="F:zinc ion binding"/>
    <property type="evidence" value="ECO:0007669"/>
    <property type="project" value="UniProtKB-KW"/>
</dbReference>
<dbReference type="FunFam" id="3.30.160.60:FF:000036">
    <property type="entry name" value="GLI family zinc finger 3"/>
    <property type="match status" value="1"/>
</dbReference>
<feature type="compositionally biased region" description="Basic and acidic residues" evidence="12">
    <location>
        <begin position="493"/>
        <end position="504"/>
    </location>
</feature>
<dbReference type="InterPro" id="IPR056436">
    <property type="entry name" value="Znf-C2H2_ZIC1-5/GLI1-3-like"/>
</dbReference>
<dbReference type="FunFam" id="3.30.160.60:FF:000019">
    <property type="entry name" value="GLI family zinc finger 3"/>
    <property type="match status" value="1"/>
</dbReference>
<comment type="subcellular location">
    <subcellularLocation>
        <location evidence="1">Nucleus</location>
    </subcellularLocation>
</comment>
<dbReference type="PANTHER" id="PTHR45718:SF4">
    <property type="entry name" value="TRANSCRIPTIONAL ACTIVATOR CUBITUS INTERRUPTUS"/>
    <property type="match status" value="1"/>
</dbReference>
<dbReference type="PANTHER" id="PTHR45718">
    <property type="entry name" value="TRANSCRIPTIONAL ACTIVATOR CUBITUS INTERRUPTUS"/>
    <property type="match status" value="1"/>
</dbReference>
<evidence type="ECO:0000256" key="10">
    <source>
        <dbReference type="ARBA" id="ARBA00023242"/>
    </source>
</evidence>
<dbReference type="PROSITE" id="PS50157">
    <property type="entry name" value="ZINC_FINGER_C2H2_2"/>
    <property type="match status" value="4"/>
</dbReference>
<dbReference type="GO" id="GO:0000978">
    <property type="term" value="F:RNA polymerase II cis-regulatory region sequence-specific DNA binding"/>
    <property type="evidence" value="ECO:0007669"/>
    <property type="project" value="TreeGrafter"/>
</dbReference>
<dbReference type="AlphaFoldDB" id="A0AAD9L316"/>
<feature type="compositionally biased region" description="Low complexity" evidence="12">
    <location>
        <begin position="520"/>
        <end position="533"/>
    </location>
</feature>
<dbReference type="Proteomes" id="UP001209878">
    <property type="component" value="Unassembled WGS sequence"/>
</dbReference>
<comment type="similarity">
    <text evidence="2">Belongs to the GLI C2H2-type zinc-finger protein family.</text>
</comment>
<keyword evidence="9" id="KW-0804">Transcription</keyword>
<feature type="compositionally biased region" description="Polar residues" evidence="12">
    <location>
        <begin position="800"/>
        <end position="823"/>
    </location>
</feature>
<feature type="domain" description="C2H2-type" evidence="13">
    <location>
        <begin position="432"/>
        <end position="457"/>
    </location>
</feature>
<dbReference type="GO" id="GO:0000981">
    <property type="term" value="F:DNA-binding transcription factor activity, RNA polymerase II-specific"/>
    <property type="evidence" value="ECO:0007669"/>
    <property type="project" value="TreeGrafter"/>
</dbReference>
<dbReference type="PROSITE" id="PS00028">
    <property type="entry name" value="ZINC_FINGER_C2H2_1"/>
    <property type="match status" value="4"/>
</dbReference>
<sequence length="858" mass="93563">MRRGVSSPTYPDFMVRSPLTGEPISNFASRIQWEQYQRAMQYNSPLVAGHRGFSPGALAGYPPGYLPHPPSYTPSLALSQRSMFSENPATPGSGSITLPGSLDCSRLTSPRPSIIGKSSRKRALSHSPFSDCGLDIESLTRSSEGSLRMTPYNSNSRSSSGSYGHLSAAAFGLLSPTHTLPQHPFWPHNSLPSSTPYYPSLFPYASMLPHPGSGGLPTSQPMVQPLGPSKTQSQMSSTTIKDQSSHNQVSSTVSHKDMKKSKVKTEMDDFPGTPAEVKPCHEGRPSGDLDAHRMFYDAEPDFVETNCHWMDCKLEFNTQEELVRHLNVDHIQSNKKAFVCKWSDCSRQEKPFKAQYMLVVHMRRHTGEKPHKCTFEGCNKAYSRLENLKTHLRSHTGEKPYMCEFPGCTKAFSNASDRAKHQNRTHSNAKPYVCKAPGCTKRYTDPSSLRKHVKTVHGPDFYANKKHKGDQPSPGGSSSGGGGAMNDASPRSDNNDDLDKKSETSDQLTNIKTEDPVPVSQMPSSDSQSSKQQTLGLSPLGHGQMKMSPMSQRSDHSPALPRVHSSHSLVSNNRHDDDLDRGGASSSHLPSSVGSLMDDSDDEDSDEIVLPATTVNLGSSTSVGATRTMQPNRLTSRVRRTRHMKSSSVSSLPPIGNLRRSQGQTGQGLPSMTEVSHRMPRVNQSPQRRQIQNIISVSAKETMGLGSFSGTSRRDSGTSTISSYMGSSANSASPYRFSGQFSRRSSDNSHQSSDASRVSSRTSNSPYEYDISLPGLDSPRDSIVSSHIGNMTMQLERTQLGSNPNLMSPGSAGQQPSPCGQMQRQERGVRCRKDSDSWSVGTPGVLPEGHSQARTAGQ</sequence>
<evidence type="ECO:0000259" key="13">
    <source>
        <dbReference type="PROSITE" id="PS50157"/>
    </source>
</evidence>
<name>A0AAD9L316_RIDPI</name>
<dbReference type="SUPFAM" id="SSF57667">
    <property type="entry name" value="beta-beta-alpha zinc fingers"/>
    <property type="match status" value="3"/>
</dbReference>
<keyword evidence="6" id="KW-0862">Zinc</keyword>
<keyword evidence="8" id="KW-0238">DNA-binding</keyword>
<dbReference type="FunFam" id="3.30.160.60:FF:000068">
    <property type="entry name" value="GLI family zinc finger 3"/>
    <property type="match status" value="1"/>
</dbReference>
<keyword evidence="15" id="KW-1185">Reference proteome</keyword>
<feature type="region of interest" description="Disordered" evidence="12">
    <location>
        <begin position="225"/>
        <end position="282"/>
    </location>
</feature>
<feature type="domain" description="C2H2-type" evidence="13">
    <location>
        <begin position="343"/>
        <end position="370"/>
    </location>
</feature>
<keyword evidence="5 11" id="KW-0863">Zinc-finger</keyword>
<feature type="region of interest" description="Disordered" evidence="12">
    <location>
        <begin position="460"/>
        <end position="605"/>
    </location>
</feature>
<dbReference type="Gene3D" id="3.30.160.60">
    <property type="entry name" value="Classic Zinc Finger"/>
    <property type="match status" value="5"/>
</dbReference>
<keyword evidence="3" id="KW-0479">Metal-binding</keyword>
<dbReference type="InterPro" id="IPR036236">
    <property type="entry name" value="Znf_C2H2_sf"/>
</dbReference>
<feature type="compositionally biased region" description="Polar residues" evidence="12">
    <location>
        <begin position="659"/>
        <end position="674"/>
    </location>
</feature>
<feature type="compositionally biased region" description="Low complexity" evidence="12">
    <location>
        <begin position="706"/>
        <end position="733"/>
    </location>
</feature>
<evidence type="ECO:0000313" key="15">
    <source>
        <dbReference type="Proteomes" id="UP001209878"/>
    </source>
</evidence>
<feature type="domain" description="C2H2-type" evidence="13">
    <location>
        <begin position="371"/>
        <end position="400"/>
    </location>
</feature>
<proteinExistence type="inferred from homology"/>
<dbReference type="InterPro" id="IPR013087">
    <property type="entry name" value="Znf_C2H2_type"/>
</dbReference>
<feature type="compositionally biased region" description="Basic and acidic residues" evidence="12">
    <location>
        <begin position="824"/>
        <end position="836"/>
    </location>
</feature>
<dbReference type="EMBL" id="JAODUO010000376">
    <property type="protein sequence ID" value="KAK2181862.1"/>
    <property type="molecule type" value="Genomic_DNA"/>
</dbReference>
<evidence type="ECO:0000256" key="2">
    <source>
        <dbReference type="ARBA" id="ARBA00010831"/>
    </source>
</evidence>
<reference evidence="14" key="1">
    <citation type="journal article" date="2023" name="Mol. Biol. Evol.">
        <title>Third-Generation Sequencing Reveals the Adaptive Role of the Epigenome in Three Deep-Sea Polychaetes.</title>
        <authorList>
            <person name="Perez M."/>
            <person name="Aroh O."/>
            <person name="Sun Y."/>
            <person name="Lan Y."/>
            <person name="Juniper S.K."/>
            <person name="Young C.R."/>
            <person name="Angers B."/>
            <person name="Qian P.Y."/>
        </authorList>
    </citation>
    <scope>NUCLEOTIDE SEQUENCE</scope>
    <source>
        <strain evidence="14">R07B-5</strain>
    </source>
</reference>
<gene>
    <name evidence="14" type="ORF">NP493_378g01020</name>
</gene>
<comment type="caution">
    <text evidence="14">The sequence shown here is derived from an EMBL/GenBank/DDBJ whole genome shotgun (WGS) entry which is preliminary data.</text>
</comment>
<feature type="region of interest" description="Disordered" evidence="12">
    <location>
        <begin position="637"/>
        <end position="689"/>
    </location>
</feature>
<feature type="compositionally biased region" description="Low complexity" evidence="12">
    <location>
        <begin position="748"/>
        <end position="765"/>
    </location>
</feature>
<dbReference type="FunFam" id="3.30.160.60:FF:000048">
    <property type="entry name" value="GLI family zinc finger 3"/>
    <property type="match status" value="1"/>
</dbReference>
<evidence type="ECO:0000313" key="14">
    <source>
        <dbReference type="EMBL" id="KAK2181862.1"/>
    </source>
</evidence>
<evidence type="ECO:0000256" key="6">
    <source>
        <dbReference type="ARBA" id="ARBA00022833"/>
    </source>
</evidence>
<protein>
    <recommendedName>
        <fullName evidence="13">C2H2-type domain-containing protein</fullName>
    </recommendedName>
</protein>
<keyword evidence="10" id="KW-0539">Nucleus</keyword>
<evidence type="ECO:0000256" key="5">
    <source>
        <dbReference type="ARBA" id="ARBA00022771"/>
    </source>
</evidence>
<keyword evidence="4" id="KW-0677">Repeat</keyword>
<feature type="domain" description="C2H2-type" evidence="13">
    <location>
        <begin position="401"/>
        <end position="431"/>
    </location>
</feature>
<evidence type="ECO:0000256" key="9">
    <source>
        <dbReference type="ARBA" id="ARBA00023163"/>
    </source>
</evidence>
<organism evidence="14 15">
    <name type="scientific">Ridgeia piscesae</name>
    <name type="common">Tubeworm</name>
    <dbReference type="NCBI Taxonomy" id="27915"/>
    <lineage>
        <taxon>Eukaryota</taxon>
        <taxon>Metazoa</taxon>
        <taxon>Spiralia</taxon>
        <taxon>Lophotrochozoa</taxon>
        <taxon>Annelida</taxon>
        <taxon>Polychaeta</taxon>
        <taxon>Sedentaria</taxon>
        <taxon>Canalipalpata</taxon>
        <taxon>Sabellida</taxon>
        <taxon>Siboglinidae</taxon>
        <taxon>Ridgeia</taxon>
    </lineage>
</organism>
<keyword evidence="7" id="KW-0805">Transcription regulation</keyword>
<dbReference type="SMART" id="SM00355">
    <property type="entry name" value="ZnF_C2H2"/>
    <property type="match status" value="5"/>
</dbReference>
<evidence type="ECO:0000256" key="1">
    <source>
        <dbReference type="ARBA" id="ARBA00004123"/>
    </source>
</evidence>
<evidence type="ECO:0000256" key="8">
    <source>
        <dbReference type="ARBA" id="ARBA00023125"/>
    </source>
</evidence>
<dbReference type="InterPro" id="IPR043359">
    <property type="entry name" value="GLI-like"/>
</dbReference>
<dbReference type="GO" id="GO:0005634">
    <property type="term" value="C:nucleus"/>
    <property type="evidence" value="ECO:0007669"/>
    <property type="project" value="UniProtKB-SubCell"/>
</dbReference>
<evidence type="ECO:0000256" key="11">
    <source>
        <dbReference type="PROSITE-ProRule" id="PRU00042"/>
    </source>
</evidence>
<feature type="compositionally biased region" description="Low complexity" evidence="12">
    <location>
        <begin position="582"/>
        <end position="595"/>
    </location>
</feature>
<evidence type="ECO:0000256" key="4">
    <source>
        <dbReference type="ARBA" id="ARBA00022737"/>
    </source>
</evidence>
<dbReference type="Pfam" id="PF00096">
    <property type="entry name" value="zf-C2H2"/>
    <property type="match status" value="2"/>
</dbReference>
<dbReference type="Pfam" id="PF23561">
    <property type="entry name" value="zf-C2H2_15"/>
    <property type="match status" value="1"/>
</dbReference>
<accession>A0AAD9L316</accession>
<evidence type="ECO:0000256" key="3">
    <source>
        <dbReference type="ARBA" id="ARBA00022723"/>
    </source>
</evidence>
<evidence type="ECO:0000256" key="7">
    <source>
        <dbReference type="ARBA" id="ARBA00023015"/>
    </source>
</evidence>
<feature type="region of interest" description="Disordered" evidence="12">
    <location>
        <begin position="704"/>
        <end position="780"/>
    </location>
</feature>
<feature type="region of interest" description="Disordered" evidence="12">
    <location>
        <begin position="800"/>
        <end position="858"/>
    </location>
</feature>
<dbReference type="FunFam" id="3.30.160.60:FF:000031">
    <property type="entry name" value="GLI family zinc finger 3"/>
    <property type="match status" value="1"/>
</dbReference>